<keyword evidence="2" id="KW-1185">Reference proteome</keyword>
<dbReference type="KEGG" id="lbt:AYR52_05110"/>
<evidence type="ECO:0000313" key="2">
    <source>
        <dbReference type="Proteomes" id="UP000078582"/>
    </source>
</evidence>
<reference evidence="1 2" key="1">
    <citation type="submission" date="2016-03" db="EMBL/GenBank/DDBJ databases">
        <title>Pediococcus and Lactobacillus from brewery environment - whole genome sequencing and assembly.</title>
        <authorList>
            <person name="Behr J."/>
            <person name="Geissler A.J."/>
            <person name="Vogel R.F."/>
        </authorList>
    </citation>
    <scope>NUCLEOTIDE SEQUENCE [LARGE SCALE GENOMIC DNA]</scope>
    <source>
        <strain evidence="1 2">TMW 1.1989</strain>
    </source>
</reference>
<organism evidence="1 2">
    <name type="scientific">Loigolactobacillus backii</name>
    <dbReference type="NCBI Taxonomy" id="375175"/>
    <lineage>
        <taxon>Bacteria</taxon>
        <taxon>Bacillati</taxon>
        <taxon>Bacillota</taxon>
        <taxon>Bacilli</taxon>
        <taxon>Lactobacillales</taxon>
        <taxon>Lactobacillaceae</taxon>
        <taxon>Loigolactobacillus</taxon>
    </lineage>
</organism>
<accession>A0A192H532</accession>
<sequence>MFKQVILTAGLNCLLIIIVPTIFAMILTFFNRSSKQMLVSRFGFRSQIYFGWLGIISHELSHLLVAKLFHHQIMSVKLVSLRPTDATLGHVEHQYNAKSWYQNLGNFFIGIAPIYGCSLILLGLASLIYPELWSLLRLDWTVLDFTQLHQLLWKIISHGQYAPWKLLVYFLLATQIVFGGFDLSRQDFQGSLRGLLPLVLVLSLLALGAVLVQLPLVAILTKVTLIFGTLLGYAVILSFFYWLLLRLITR</sequence>
<protein>
    <submittedName>
        <fullName evidence="1">Uncharacterized protein</fullName>
    </submittedName>
</protein>
<gene>
    <name evidence="1" type="ORF">AYR53_10135</name>
</gene>
<dbReference type="EMBL" id="CP014873">
    <property type="protein sequence ID" value="ANK63086.1"/>
    <property type="molecule type" value="Genomic_DNA"/>
</dbReference>
<dbReference type="Proteomes" id="UP000078582">
    <property type="component" value="Chromosome"/>
</dbReference>
<dbReference type="AlphaFoldDB" id="A0A192H532"/>
<proteinExistence type="predicted"/>
<name>A0A192H532_9LACO</name>
<evidence type="ECO:0000313" key="1">
    <source>
        <dbReference type="EMBL" id="ANK63086.1"/>
    </source>
</evidence>
<dbReference type="STRING" id="375175.AYR53_10135"/>